<protein>
    <submittedName>
        <fullName evidence="2">Uncharacterized protein</fullName>
    </submittedName>
</protein>
<evidence type="ECO:0000256" key="1">
    <source>
        <dbReference type="SAM" id="MobiDB-lite"/>
    </source>
</evidence>
<reference evidence="2" key="1">
    <citation type="journal article" date="2020" name="G3 (Bethesda)">
        <title>High-Quality Assemblies for Three Invasive Social Wasps from the &lt;i&gt;Vespula&lt;/i&gt; Genus.</title>
        <authorList>
            <person name="Harrop T.W.R."/>
            <person name="Guhlin J."/>
            <person name="McLaughlin G.M."/>
            <person name="Permina E."/>
            <person name="Stockwell P."/>
            <person name="Gilligan J."/>
            <person name="Le Lec M.F."/>
            <person name="Gruber M.A.M."/>
            <person name="Quinn O."/>
            <person name="Lovegrove M."/>
            <person name="Duncan E.J."/>
            <person name="Remnant E.J."/>
            <person name="Van Eeckhoven J."/>
            <person name="Graham B."/>
            <person name="Knapp R.A."/>
            <person name="Langford K.W."/>
            <person name="Kronenberg Z."/>
            <person name="Press M.O."/>
            <person name="Eacker S.M."/>
            <person name="Wilson-Rankin E.E."/>
            <person name="Purcell J."/>
            <person name="Lester P.J."/>
            <person name="Dearden P.K."/>
        </authorList>
    </citation>
    <scope>NUCLEOTIDE SEQUENCE</scope>
    <source>
        <strain evidence="2">Volc-1</strain>
    </source>
</reference>
<evidence type="ECO:0000313" key="3">
    <source>
        <dbReference type="Proteomes" id="UP000600918"/>
    </source>
</evidence>
<accession>A0A834KSA5</accession>
<sequence length="117" mass="13667">MPPLKREEMLSYQIALAFERACTSVPYCFRKQPALRMIYQIVAGISKRRRLEDEEGEKNEDEDEDEEEEEEEEAEVEEEETSMELTRAGRNPCRVLTTTRDANERCFGAWLKSQSAL</sequence>
<comment type="caution">
    <text evidence="2">The sequence shown here is derived from an EMBL/GenBank/DDBJ whole genome shotgun (WGS) entry which is preliminary data.</text>
</comment>
<dbReference type="Proteomes" id="UP000600918">
    <property type="component" value="Unassembled WGS sequence"/>
</dbReference>
<dbReference type="EMBL" id="JACSDY010000012">
    <property type="protein sequence ID" value="KAF7413154.1"/>
    <property type="molecule type" value="Genomic_DNA"/>
</dbReference>
<keyword evidence="3" id="KW-1185">Reference proteome</keyword>
<gene>
    <name evidence="2" type="ORF">H0235_013005</name>
</gene>
<proteinExistence type="predicted"/>
<evidence type="ECO:0000313" key="2">
    <source>
        <dbReference type="EMBL" id="KAF7413154.1"/>
    </source>
</evidence>
<feature type="compositionally biased region" description="Acidic residues" evidence="1">
    <location>
        <begin position="53"/>
        <end position="82"/>
    </location>
</feature>
<dbReference type="AlphaFoldDB" id="A0A834KSA5"/>
<name>A0A834KSA5_VESPE</name>
<organism evidence="2 3">
    <name type="scientific">Vespula pensylvanica</name>
    <name type="common">Western yellow jacket</name>
    <name type="synonym">Wasp</name>
    <dbReference type="NCBI Taxonomy" id="30213"/>
    <lineage>
        <taxon>Eukaryota</taxon>
        <taxon>Metazoa</taxon>
        <taxon>Ecdysozoa</taxon>
        <taxon>Arthropoda</taxon>
        <taxon>Hexapoda</taxon>
        <taxon>Insecta</taxon>
        <taxon>Pterygota</taxon>
        <taxon>Neoptera</taxon>
        <taxon>Endopterygota</taxon>
        <taxon>Hymenoptera</taxon>
        <taxon>Apocrita</taxon>
        <taxon>Aculeata</taxon>
        <taxon>Vespoidea</taxon>
        <taxon>Vespidae</taxon>
        <taxon>Vespinae</taxon>
        <taxon>Vespula</taxon>
    </lineage>
</organism>
<feature type="region of interest" description="Disordered" evidence="1">
    <location>
        <begin position="48"/>
        <end position="91"/>
    </location>
</feature>